<dbReference type="AlphaFoldDB" id="A0A9N9R061"/>
<dbReference type="Proteomes" id="UP001153714">
    <property type="component" value="Chromosome 17"/>
</dbReference>
<reference evidence="1" key="1">
    <citation type="submission" date="2021-12" db="EMBL/GenBank/DDBJ databases">
        <authorList>
            <person name="King R."/>
        </authorList>
    </citation>
    <scope>NUCLEOTIDE SEQUENCE</scope>
</reference>
<proteinExistence type="predicted"/>
<evidence type="ECO:0000313" key="1">
    <source>
        <dbReference type="EMBL" id="CAG9787203.1"/>
    </source>
</evidence>
<evidence type="ECO:0000313" key="2">
    <source>
        <dbReference type="Proteomes" id="UP001153714"/>
    </source>
</evidence>
<name>A0A9N9R061_9NEOP</name>
<gene>
    <name evidence="1" type="ORF">DIATSA_LOCUS5105</name>
</gene>
<reference evidence="1" key="2">
    <citation type="submission" date="2022-10" db="EMBL/GenBank/DDBJ databases">
        <authorList>
            <consortium name="ENA_rothamsted_submissions"/>
            <consortium name="culmorum"/>
            <person name="King R."/>
        </authorList>
    </citation>
    <scope>NUCLEOTIDE SEQUENCE</scope>
</reference>
<organism evidence="1 2">
    <name type="scientific">Diatraea saccharalis</name>
    <name type="common">sugarcane borer</name>
    <dbReference type="NCBI Taxonomy" id="40085"/>
    <lineage>
        <taxon>Eukaryota</taxon>
        <taxon>Metazoa</taxon>
        <taxon>Ecdysozoa</taxon>
        <taxon>Arthropoda</taxon>
        <taxon>Hexapoda</taxon>
        <taxon>Insecta</taxon>
        <taxon>Pterygota</taxon>
        <taxon>Neoptera</taxon>
        <taxon>Endopterygota</taxon>
        <taxon>Lepidoptera</taxon>
        <taxon>Glossata</taxon>
        <taxon>Ditrysia</taxon>
        <taxon>Pyraloidea</taxon>
        <taxon>Crambidae</taxon>
        <taxon>Crambinae</taxon>
        <taxon>Diatraea</taxon>
    </lineage>
</organism>
<dbReference type="OrthoDB" id="7353689at2759"/>
<accession>A0A9N9R061</accession>
<keyword evidence="2" id="KW-1185">Reference proteome</keyword>
<protein>
    <submittedName>
        <fullName evidence="1">Uncharacterized protein</fullName>
    </submittedName>
</protein>
<dbReference type="EMBL" id="OU893348">
    <property type="protein sequence ID" value="CAG9787203.1"/>
    <property type="molecule type" value="Genomic_DNA"/>
</dbReference>
<sequence length="158" mass="18268">MFYSSTIACIFICLNIINSKEIKIKIDSNDLLKIVSGLINSDNFKKLADQIVQRTAMKYGSYNNPYHPEDNIVDNLDEKPNYDINTKLDEENDKYVEGGEEKAEDQLTEELVINNSIDKKHFSSPTDTELHKLAISNEKLFIEPKMKIKRRHELENSN</sequence>